<comment type="subcellular location">
    <subcellularLocation>
        <location evidence="1">Cell membrane</location>
        <topology evidence="1">Multi-pass membrane protein</topology>
    </subcellularLocation>
</comment>
<dbReference type="InterPro" id="IPR019264">
    <property type="entry name" value="DUF2179"/>
</dbReference>
<dbReference type="PANTHER" id="PTHR33545:SF3">
    <property type="entry name" value="UPF0750 MEMBRANE PROTEIN YQFU"/>
    <property type="match status" value="1"/>
</dbReference>
<name>A0A0P7XAJ6_9BACT</name>
<feature type="domain" description="DUF2179" evidence="7">
    <location>
        <begin position="233"/>
        <end position="291"/>
    </location>
</feature>
<dbReference type="AlphaFoldDB" id="A0A0P7XAJ6"/>
<evidence type="ECO:0000313" key="9">
    <source>
        <dbReference type="Proteomes" id="UP000050421"/>
    </source>
</evidence>
<dbReference type="Proteomes" id="UP000050421">
    <property type="component" value="Unassembled WGS sequence"/>
</dbReference>
<accession>A0A0P7XAJ6</accession>
<evidence type="ECO:0000256" key="5">
    <source>
        <dbReference type="ARBA" id="ARBA00023136"/>
    </source>
</evidence>
<dbReference type="PIRSF" id="PIRSF006483">
    <property type="entry name" value="Membrane_protein_YitT"/>
    <property type="match status" value="1"/>
</dbReference>
<keyword evidence="3 6" id="KW-0812">Transmembrane</keyword>
<reference evidence="8 9" key="1">
    <citation type="submission" date="2015-09" db="EMBL/GenBank/DDBJ databases">
        <title>Identification and resolution of microdiversity through metagenomic sequencing of parallel consortia.</title>
        <authorList>
            <person name="Nelson W.C."/>
            <person name="Romine M.F."/>
            <person name="Lindemann S.R."/>
        </authorList>
    </citation>
    <scope>NUCLEOTIDE SEQUENCE [LARGE SCALE GENOMIC DNA]</scope>
    <source>
        <strain evidence="8">HL-49</strain>
    </source>
</reference>
<evidence type="ECO:0000256" key="3">
    <source>
        <dbReference type="ARBA" id="ARBA00022692"/>
    </source>
</evidence>
<dbReference type="Pfam" id="PF10035">
    <property type="entry name" value="DUF2179"/>
    <property type="match status" value="1"/>
</dbReference>
<dbReference type="STRING" id="1305737.GCA_000526355_01885"/>
<dbReference type="PATRIC" id="fig|1305737.6.peg.3720"/>
<dbReference type="eggNOG" id="COG1284">
    <property type="taxonomic scope" value="Bacteria"/>
</dbReference>
<feature type="transmembrane region" description="Helical" evidence="6">
    <location>
        <begin position="165"/>
        <end position="191"/>
    </location>
</feature>
<feature type="transmembrane region" description="Helical" evidence="6">
    <location>
        <begin position="64"/>
        <end position="85"/>
    </location>
</feature>
<keyword evidence="4 6" id="KW-1133">Transmembrane helix</keyword>
<dbReference type="CDD" id="cd16380">
    <property type="entry name" value="YitT_C"/>
    <property type="match status" value="1"/>
</dbReference>
<protein>
    <recommendedName>
        <fullName evidence="7">DUF2179 domain-containing protein</fullName>
    </recommendedName>
</protein>
<dbReference type="GO" id="GO:0005886">
    <property type="term" value="C:plasma membrane"/>
    <property type="evidence" value="ECO:0007669"/>
    <property type="project" value="UniProtKB-SubCell"/>
</dbReference>
<dbReference type="InterPro" id="IPR015867">
    <property type="entry name" value="N-reg_PII/ATP_PRibTrfase_C"/>
</dbReference>
<sequence>MVRGILNIPDNAWVRRVTMWRQVKDILFIGIGVVMASIGLKGFLLPNGFFDGGAMGVSLLLEILTPLDLSVLIVLVNLPFIYLGYKQLNLRFAIKSTFAIFALALLVHYIELPTITADKLLIAVFGGFFLGSGIGFSIRGGAVIDGTEVLAIQVSRKSSLTVGDFITVFNLGLFLVAAVLVGLETAMYSMLTYFSASRTVDFIINGVEEYLGVMIVSNHSDAIKEKITYDLGRGVTAFKADGGFGEKAKNPDRNVLFCVVTRLEVTRVLTEIDKIDPKAFVIQYPIKDTKGGMIKKRPLH</sequence>
<feature type="transmembrane region" description="Helical" evidence="6">
    <location>
        <begin position="92"/>
        <end position="110"/>
    </location>
</feature>
<dbReference type="Pfam" id="PF02588">
    <property type="entry name" value="YitT_membrane"/>
    <property type="match status" value="1"/>
</dbReference>
<dbReference type="EMBL" id="LJXT01000115">
    <property type="protein sequence ID" value="KPQ12291.1"/>
    <property type="molecule type" value="Genomic_DNA"/>
</dbReference>
<proteinExistence type="predicted"/>
<dbReference type="InterPro" id="IPR051461">
    <property type="entry name" value="UPF0750_membrane"/>
</dbReference>
<comment type="caution">
    <text evidence="8">The sequence shown here is derived from an EMBL/GenBank/DDBJ whole genome shotgun (WGS) entry which is preliminary data.</text>
</comment>
<dbReference type="PANTHER" id="PTHR33545">
    <property type="entry name" value="UPF0750 MEMBRANE PROTEIN YITT-RELATED"/>
    <property type="match status" value="1"/>
</dbReference>
<feature type="transmembrane region" description="Helical" evidence="6">
    <location>
        <begin position="122"/>
        <end position="144"/>
    </location>
</feature>
<evidence type="ECO:0000259" key="7">
    <source>
        <dbReference type="Pfam" id="PF10035"/>
    </source>
</evidence>
<evidence type="ECO:0000256" key="4">
    <source>
        <dbReference type="ARBA" id="ARBA00022989"/>
    </source>
</evidence>
<evidence type="ECO:0000256" key="1">
    <source>
        <dbReference type="ARBA" id="ARBA00004651"/>
    </source>
</evidence>
<evidence type="ECO:0000256" key="6">
    <source>
        <dbReference type="SAM" id="Phobius"/>
    </source>
</evidence>
<feature type="transmembrane region" description="Helical" evidence="6">
    <location>
        <begin position="26"/>
        <end position="44"/>
    </location>
</feature>
<evidence type="ECO:0000313" key="8">
    <source>
        <dbReference type="EMBL" id="KPQ12291.1"/>
    </source>
</evidence>
<dbReference type="Gene3D" id="3.30.70.120">
    <property type="match status" value="1"/>
</dbReference>
<evidence type="ECO:0000256" key="2">
    <source>
        <dbReference type="ARBA" id="ARBA00022475"/>
    </source>
</evidence>
<organism evidence="8 9">
    <name type="scientific">Algoriphagus marincola HL-49</name>
    <dbReference type="NCBI Taxonomy" id="1305737"/>
    <lineage>
        <taxon>Bacteria</taxon>
        <taxon>Pseudomonadati</taxon>
        <taxon>Bacteroidota</taxon>
        <taxon>Cytophagia</taxon>
        <taxon>Cytophagales</taxon>
        <taxon>Cyclobacteriaceae</taxon>
        <taxon>Algoriphagus</taxon>
    </lineage>
</organism>
<dbReference type="OrthoDB" id="265478at2"/>
<keyword evidence="5 6" id="KW-0472">Membrane</keyword>
<keyword evidence="2" id="KW-1003">Cell membrane</keyword>
<dbReference type="InterPro" id="IPR003740">
    <property type="entry name" value="YitT"/>
</dbReference>
<gene>
    <name evidence="8" type="ORF">HLUCCX10_14870</name>
</gene>